<dbReference type="PRINTS" id="PR00237">
    <property type="entry name" value="GPCRRHODOPSN"/>
</dbReference>
<feature type="transmembrane region" description="Helical" evidence="10">
    <location>
        <begin position="178"/>
        <end position="203"/>
    </location>
</feature>
<evidence type="ECO:0000256" key="9">
    <source>
        <dbReference type="SAM" id="MobiDB-lite"/>
    </source>
</evidence>
<dbReference type="Pfam" id="PF00001">
    <property type="entry name" value="7tm_1"/>
    <property type="match status" value="1"/>
</dbReference>
<dbReference type="Gene3D" id="1.20.1070.10">
    <property type="entry name" value="Rhodopsin 7-helix transmembrane proteins"/>
    <property type="match status" value="1"/>
</dbReference>
<dbReference type="EnsemblMetazoa" id="XM_038218163.1">
    <property type="protein sequence ID" value="XP_038074091.1"/>
    <property type="gene ID" value="LOC119742131"/>
</dbReference>
<keyword evidence="2 8" id="KW-0812">Transmembrane</keyword>
<dbReference type="PANTHER" id="PTHR24243:SF208">
    <property type="entry name" value="PYROKININ-1 RECEPTOR"/>
    <property type="match status" value="1"/>
</dbReference>
<evidence type="ECO:0000256" key="6">
    <source>
        <dbReference type="ARBA" id="ARBA00023170"/>
    </source>
</evidence>
<name>A0A914BDL7_PATMI</name>
<feature type="transmembrane region" description="Helical" evidence="10">
    <location>
        <begin position="93"/>
        <end position="114"/>
    </location>
</feature>
<protein>
    <recommendedName>
        <fullName evidence="11">G-protein coupled receptors family 1 profile domain-containing protein</fullName>
    </recommendedName>
</protein>
<evidence type="ECO:0000313" key="13">
    <source>
        <dbReference type="Proteomes" id="UP000887568"/>
    </source>
</evidence>
<evidence type="ECO:0000313" key="12">
    <source>
        <dbReference type="EnsemblMetazoa" id="XP_038074091.1"/>
    </source>
</evidence>
<feature type="region of interest" description="Disordered" evidence="9">
    <location>
        <begin position="222"/>
        <end position="245"/>
    </location>
</feature>
<dbReference type="RefSeq" id="XP_038074091.1">
    <property type="nucleotide sequence ID" value="XM_038218163.1"/>
</dbReference>
<evidence type="ECO:0000256" key="7">
    <source>
        <dbReference type="ARBA" id="ARBA00023224"/>
    </source>
</evidence>
<feature type="domain" description="G-protein coupled receptors family 1 profile" evidence="11">
    <location>
        <begin position="36"/>
        <end position="309"/>
    </location>
</feature>
<dbReference type="OMA" id="TEVCTRV"/>
<evidence type="ECO:0000256" key="3">
    <source>
        <dbReference type="ARBA" id="ARBA00022989"/>
    </source>
</evidence>
<keyword evidence="7 8" id="KW-0807">Transducer</keyword>
<feature type="transmembrane region" description="Helical" evidence="10">
    <location>
        <begin position="257"/>
        <end position="281"/>
    </location>
</feature>
<evidence type="ECO:0000256" key="5">
    <source>
        <dbReference type="ARBA" id="ARBA00023136"/>
    </source>
</evidence>
<comment type="subcellular location">
    <subcellularLocation>
        <location evidence="1">Membrane</location>
        <topology evidence="1">Multi-pass membrane protein</topology>
    </subcellularLocation>
</comment>
<dbReference type="PROSITE" id="PS50262">
    <property type="entry name" value="G_PROTEIN_RECEP_F1_2"/>
    <property type="match status" value="1"/>
</dbReference>
<dbReference type="SUPFAM" id="SSF81321">
    <property type="entry name" value="Family A G protein-coupled receptor-like"/>
    <property type="match status" value="1"/>
</dbReference>
<dbReference type="PROSITE" id="PS00237">
    <property type="entry name" value="G_PROTEIN_RECEP_F1_1"/>
    <property type="match status" value="1"/>
</dbReference>
<dbReference type="PANTHER" id="PTHR24243">
    <property type="entry name" value="G-PROTEIN COUPLED RECEPTOR"/>
    <property type="match status" value="1"/>
</dbReference>
<feature type="transmembrane region" description="Helical" evidence="10">
    <location>
        <begin position="20"/>
        <end position="44"/>
    </location>
</feature>
<keyword evidence="6 8" id="KW-0675">Receptor</keyword>
<organism evidence="12 13">
    <name type="scientific">Patiria miniata</name>
    <name type="common">Bat star</name>
    <name type="synonym">Asterina miniata</name>
    <dbReference type="NCBI Taxonomy" id="46514"/>
    <lineage>
        <taxon>Eukaryota</taxon>
        <taxon>Metazoa</taxon>
        <taxon>Echinodermata</taxon>
        <taxon>Eleutherozoa</taxon>
        <taxon>Asterozoa</taxon>
        <taxon>Asteroidea</taxon>
        <taxon>Valvatacea</taxon>
        <taxon>Valvatida</taxon>
        <taxon>Asterinidae</taxon>
        <taxon>Patiria</taxon>
    </lineage>
</organism>
<dbReference type="GeneID" id="119742131"/>
<dbReference type="AlphaFoldDB" id="A0A914BDL7"/>
<keyword evidence="3 10" id="KW-1133">Transmembrane helix</keyword>
<accession>A0A914BDL7</accession>
<dbReference type="GO" id="GO:0004930">
    <property type="term" value="F:G protein-coupled receptor activity"/>
    <property type="evidence" value="ECO:0007669"/>
    <property type="project" value="UniProtKB-KW"/>
</dbReference>
<reference evidence="12" key="1">
    <citation type="submission" date="2022-11" db="UniProtKB">
        <authorList>
            <consortium name="EnsemblMetazoa"/>
        </authorList>
    </citation>
    <scope>IDENTIFICATION</scope>
</reference>
<dbReference type="InterPro" id="IPR017452">
    <property type="entry name" value="GPCR_Rhodpsn_7TM"/>
</dbReference>
<feature type="transmembrane region" description="Helical" evidence="10">
    <location>
        <begin position="56"/>
        <end position="77"/>
    </location>
</feature>
<keyword evidence="4 8" id="KW-0297">G-protein coupled receptor</keyword>
<dbReference type="CDD" id="cd00637">
    <property type="entry name" value="7tm_classA_rhodopsin-like"/>
    <property type="match status" value="1"/>
</dbReference>
<evidence type="ECO:0000256" key="4">
    <source>
        <dbReference type="ARBA" id="ARBA00023040"/>
    </source>
</evidence>
<proteinExistence type="inferred from homology"/>
<evidence type="ECO:0000256" key="8">
    <source>
        <dbReference type="RuleBase" id="RU000688"/>
    </source>
</evidence>
<dbReference type="GO" id="GO:0016020">
    <property type="term" value="C:membrane"/>
    <property type="evidence" value="ECO:0007669"/>
    <property type="project" value="UniProtKB-SubCell"/>
</dbReference>
<evidence type="ECO:0000256" key="2">
    <source>
        <dbReference type="ARBA" id="ARBA00022692"/>
    </source>
</evidence>
<comment type="similarity">
    <text evidence="8">Belongs to the G-protein coupled receptor 1 family.</text>
</comment>
<evidence type="ECO:0000259" key="11">
    <source>
        <dbReference type="PROSITE" id="PS50262"/>
    </source>
</evidence>
<dbReference type="InterPro" id="IPR000276">
    <property type="entry name" value="GPCR_Rhodpsn"/>
</dbReference>
<keyword evidence="13" id="KW-1185">Reference proteome</keyword>
<feature type="transmembrane region" description="Helical" evidence="10">
    <location>
        <begin position="293"/>
        <end position="312"/>
    </location>
</feature>
<dbReference type="Proteomes" id="UP000887568">
    <property type="component" value="Unplaced"/>
</dbReference>
<dbReference type="SMART" id="SM01381">
    <property type="entry name" value="7TM_GPCR_Srsx"/>
    <property type="match status" value="1"/>
</dbReference>
<keyword evidence="5 10" id="KW-0472">Membrane</keyword>
<evidence type="ECO:0000256" key="10">
    <source>
        <dbReference type="SAM" id="Phobius"/>
    </source>
</evidence>
<sequence length="347" mass="38461">MENTYSQWNVSESCTSALCISQVSIVCFIAVVSLAGNLGILVTLLSTPSLRNSHGYLLTSLAVADFGVGLVAASAVYPSVTHVWPYGNAACKITAYFEAVFTLASSLSLIMLSIERYIAVAHPFKYVHLVTKRNTVISTITVCWALPVTFYAGFILVQSHYQFTQDAWVCTPAYGDRFFYTLAGLLVFFFPSLLIIGITSVIVHRTLSQNAQHRESMLAMVMSPSSSPSSPPSSPPSSESDSLQPRLSRREVKMFRLVRAVALAFYICWVPNVAVGLGYLAAGQRSPSNLVFFLYWLHLSSGLCNFVIYFVMNTNFRKAITEKVGVCCHLCCKKRRQSYTVENRERQ</sequence>
<feature type="transmembrane region" description="Helical" evidence="10">
    <location>
        <begin position="135"/>
        <end position="158"/>
    </location>
</feature>
<evidence type="ECO:0000256" key="1">
    <source>
        <dbReference type="ARBA" id="ARBA00004141"/>
    </source>
</evidence>
<dbReference type="OrthoDB" id="6376512at2759"/>